<evidence type="ECO:0000313" key="1">
    <source>
        <dbReference type="EMBL" id="OMO50011.1"/>
    </source>
</evidence>
<organism evidence="1 2">
    <name type="scientific">Corchorus capsularis</name>
    <name type="common">Jute</name>
    <dbReference type="NCBI Taxonomy" id="210143"/>
    <lineage>
        <taxon>Eukaryota</taxon>
        <taxon>Viridiplantae</taxon>
        <taxon>Streptophyta</taxon>
        <taxon>Embryophyta</taxon>
        <taxon>Tracheophyta</taxon>
        <taxon>Spermatophyta</taxon>
        <taxon>Magnoliopsida</taxon>
        <taxon>eudicotyledons</taxon>
        <taxon>Gunneridae</taxon>
        <taxon>Pentapetalae</taxon>
        <taxon>rosids</taxon>
        <taxon>malvids</taxon>
        <taxon>Malvales</taxon>
        <taxon>Malvaceae</taxon>
        <taxon>Grewioideae</taxon>
        <taxon>Apeibeae</taxon>
        <taxon>Corchorus</taxon>
    </lineage>
</organism>
<proteinExistence type="predicted"/>
<gene>
    <name evidence="1" type="ORF">CCACVL1_30697</name>
</gene>
<dbReference type="AlphaFoldDB" id="A0A1R3FVY9"/>
<keyword evidence="2" id="KW-1185">Reference proteome</keyword>
<dbReference type="EMBL" id="AWWV01016307">
    <property type="protein sequence ID" value="OMO50011.1"/>
    <property type="molecule type" value="Genomic_DNA"/>
</dbReference>
<evidence type="ECO:0000313" key="2">
    <source>
        <dbReference type="Proteomes" id="UP000188268"/>
    </source>
</evidence>
<comment type="caution">
    <text evidence="1">The sequence shown here is derived from an EMBL/GenBank/DDBJ whole genome shotgun (WGS) entry which is preliminary data.</text>
</comment>
<dbReference type="Gramene" id="OMO50011">
    <property type="protein sequence ID" value="OMO50011"/>
    <property type="gene ID" value="CCACVL1_30697"/>
</dbReference>
<accession>A0A1R3FVY9</accession>
<name>A0A1R3FVY9_COCAP</name>
<dbReference type="Proteomes" id="UP000188268">
    <property type="component" value="Unassembled WGS sequence"/>
</dbReference>
<sequence length="75" mass="8414">MVPCWTFHDLFHDYFDVFPCPPPRPLLKTSNLSPRKLIIIICNANSNTISPGHMPAMLNNGVITTERCVMSNTIA</sequence>
<reference evidence="1 2" key="1">
    <citation type="submission" date="2013-09" db="EMBL/GenBank/DDBJ databases">
        <title>Corchorus capsularis genome sequencing.</title>
        <authorList>
            <person name="Alam M."/>
            <person name="Haque M.S."/>
            <person name="Islam M.S."/>
            <person name="Emdad E.M."/>
            <person name="Islam M.M."/>
            <person name="Ahmed B."/>
            <person name="Halim A."/>
            <person name="Hossen Q.M.M."/>
            <person name="Hossain M.Z."/>
            <person name="Ahmed R."/>
            <person name="Khan M.M."/>
            <person name="Islam R."/>
            <person name="Rashid M.M."/>
            <person name="Khan S.A."/>
            <person name="Rahman M.S."/>
            <person name="Alam M."/>
        </authorList>
    </citation>
    <scope>NUCLEOTIDE SEQUENCE [LARGE SCALE GENOMIC DNA]</scope>
    <source>
        <strain evidence="2">cv. CVL-1</strain>
        <tissue evidence="1">Whole seedling</tissue>
    </source>
</reference>
<protein>
    <submittedName>
        <fullName evidence="1">Uncharacterized protein</fullName>
    </submittedName>
</protein>